<evidence type="ECO:0000313" key="3">
    <source>
        <dbReference type="Proteomes" id="UP000220621"/>
    </source>
</evidence>
<dbReference type="Pfam" id="PF05569">
    <property type="entry name" value="Peptidase_M56"/>
    <property type="match status" value="1"/>
</dbReference>
<dbReference type="CDD" id="cd07341">
    <property type="entry name" value="M56_BlaR1_MecR1_like"/>
    <property type="match status" value="1"/>
</dbReference>
<comment type="caution">
    <text evidence="2">The sequence shown here is derived from an EMBL/GenBank/DDBJ whole genome shotgun (WGS) entry which is preliminary data.</text>
</comment>
<dbReference type="PANTHER" id="PTHR34978:SF3">
    <property type="entry name" value="SLR0241 PROTEIN"/>
    <property type="match status" value="1"/>
</dbReference>
<dbReference type="InterPro" id="IPR052173">
    <property type="entry name" value="Beta-lactam_resp_regulator"/>
</dbReference>
<dbReference type="InterPro" id="IPR008756">
    <property type="entry name" value="Peptidase_M56"/>
</dbReference>
<sequence>MIEKFVNIYLPAFFDWMIETSIMASILVGLILCIKVLFRNKLTPRWQYMLWIILIIRLVLPWSPDSSYSIYSVLTYKNDDAFISRGNPVAKFLTKESTQELKGIDDTKVLTKEDTYTSSSTKTVQTNKTQTGMNEKQDGEPIPFYTICIYIWLTGVILLSVATFIMNRRLLLYIKKQPVITDEKIVQLFEKCKQSMSIQRNIPLFVSGKVSSPTVFGFIRPKLLLSTVHMKILDEQQLRYIFHHELAHIKRRDVGVNWLMHGLLILNWFNPILWYAYSCMREDQELACDALALTCIDAEERIAYGHTIISLLEHYSSYYQVPSIANFSKNKRALKRRILMIKKFQKKSYRWSAIGAVAVIAVSSVSLLNARADKPTNPEKQQIEVKNNMKELKTQTDIPIQKIVEKMIGTKERADAEFFVSEGEYNTLLKEVGLARNLFTKEEFERFIDLETEAYTLGKKVKLVGSPEKLDSEEQKKYQKNSEEIGPFRQKITSEFRLTKKEAQKYVDFPINAPSYVVKGFKLTGEGVTTPKTTGKMNPDFIYEYQNQSKDNVYIVHQSAVTDEGKEFSNKRAEYNEKVTNYELEGTKITLVESLDTEETYKVMQMIVPAKGKNSAYQVLILAGDLSKEETEKIMLSFLK</sequence>
<reference evidence="2 3" key="1">
    <citation type="submission" date="2017-09" db="EMBL/GenBank/DDBJ databases">
        <title>Large-scale bioinformatics analysis of Bacillus genomes uncovers conserved roles of natural products in bacterial physiology.</title>
        <authorList>
            <consortium name="Agbiome Team Llc"/>
            <person name="Bleich R.M."/>
            <person name="Grubbs K.J."/>
            <person name="Santa Maria K.C."/>
            <person name="Allen S.E."/>
            <person name="Farag S."/>
            <person name="Shank E.A."/>
            <person name="Bowers A."/>
        </authorList>
    </citation>
    <scope>NUCLEOTIDE SEQUENCE [LARGE SCALE GENOMIC DNA]</scope>
    <source>
        <strain evidence="2 3">AFS010764</strain>
    </source>
</reference>
<feature type="domain" description="Peptidase M56" evidence="1">
    <location>
        <begin position="18"/>
        <end position="341"/>
    </location>
</feature>
<evidence type="ECO:0000259" key="1">
    <source>
        <dbReference type="Pfam" id="PF05569"/>
    </source>
</evidence>
<dbReference type="Proteomes" id="UP000220621">
    <property type="component" value="Unassembled WGS sequence"/>
</dbReference>
<evidence type="ECO:0000313" key="2">
    <source>
        <dbReference type="EMBL" id="PEM52969.1"/>
    </source>
</evidence>
<dbReference type="Gene3D" id="1.10.3950.10">
    <property type="entry name" value="putative ecf-type sigma factor negative effector from bacillus cereus"/>
    <property type="match status" value="1"/>
</dbReference>
<dbReference type="RefSeq" id="WP_064475778.1">
    <property type="nucleotide sequence ID" value="NZ_CP015257.1"/>
</dbReference>
<accession>A0A1A9PV74</accession>
<dbReference type="PANTHER" id="PTHR34978">
    <property type="entry name" value="POSSIBLE SENSOR-TRANSDUCER PROTEIN BLAR"/>
    <property type="match status" value="1"/>
</dbReference>
<name>A0A1A9PV74_9BACI</name>
<organism evidence="2 3">
    <name type="scientific">Bacillus wiedmannii</name>
    <dbReference type="NCBI Taxonomy" id="1890302"/>
    <lineage>
        <taxon>Bacteria</taxon>
        <taxon>Bacillati</taxon>
        <taxon>Bacillota</taxon>
        <taxon>Bacilli</taxon>
        <taxon>Bacillales</taxon>
        <taxon>Bacillaceae</taxon>
        <taxon>Bacillus</taxon>
        <taxon>Bacillus cereus group</taxon>
    </lineage>
</organism>
<dbReference type="InterPro" id="IPR038267">
    <property type="entry name" value="ECF_sigma_eff"/>
</dbReference>
<proteinExistence type="predicted"/>
<dbReference type="EMBL" id="NUDL01000062">
    <property type="protein sequence ID" value="PEM52969.1"/>
    <property type="molecule type" value="Genomic_DNA"/>
</dbReference>
<protein>
    <submittedName>
        <fullName evidence="2">Transcriptional regulator</fullName>
    </submittedName>
</protein>
<dbReference type="AlphaFoldDB" id="A0A1A9PV74"/>
<gene>
    <name evidence="2" type="ORF">CN611_18715</name>
</gene>